<name>F9XN54_ZYMTI</name>
<gene>
    <name evidence="2" type="ORF">MYCGRDRAFT_106132</name>
</gene>
<dbReference type="AlphaFoldDB" id="F9XN54"/>
<evidence type="ECO:0000313" key="2">
    <source>
        <dbReference type="EMBL" id="EGP83353.1"/>
    </source>
</evidence>
<protein>
    <submittedName>
        <fullName evidence="2">Uncharacterized protein</fullName>
    </submittedName>
</protein>
<dbReference type="GeneID" id="13396153"/>
<feature type="region of interest" description="Disordered" evidence="1">
    <location>
        <begin position="30"/>
        <end position="59"/>
    </location>
</feature>
<sequence length="59" mass="6824">MLLRRPRPTALQHYFQLHDPGRRVRGLRWQARGGSGSGLTKRQCDFDAQGKQHCNPNPR</sequence>
<keyword evidence="3" id="KW-1185">Reference proteome</keyword>
<evidence type="ECO:0000313" key="3">
    <source>
        <dbReference type="Proteomes" id="UP000008062"/>
    </source>
</evidence>
<dbReference type="HOGENOM" id="CLU_2962663_0_0_1"/>
<dbReference type="EMBL" id="CM001206">
    <property type="protein sequence ID" value="EGP83353.1"/>
    <property type="molecule type" value="Genomic_DNA"/>
</dbReference>
<dbReference type="RefSeq" id="XP_003848377.1">
    <property type="nucleotide sequence ID" value="XM_003848329.1"/>
</dbReference>
<accession>F9XN54</accession>
<organism evidence="2 3">
    <name type="scientific">Zymoseptoria tritici (strain CBS 115943 / IPO323)</name>
    <name type="common">Speckled leaf blotch fungus</name>
    <name type="synonym">Septoria tritici</name>
    <dbReference type="NCBI Taxonomy" id="336722"/>
    <lineage>
        <taxon>Eukaryota</taxon>
        <taxon>Fungi</taxon>
        <taxon>Dikarya</taxon>
        <taxon>Ascomycota</taxon>
        <taxon>Pezizomycotina</taxon>
        <taxon>Dothideomycetes</taxon>
        <taxon>Dothideomycetidae</taxon>
        <taxon>Mycosphaerellales</taxon>
        <taxon>Mycosphaerellaceae</taxon>
        <taxon>Zymoseptoria</taxon>
    </lineage>
</organism>
<reference evidence="2 3" key="1">
    <citation type="journal article" date="2011" name="PLoS Genet.">
        <title>Finished genome of the fungal wheat pathogen Mycosphaerella graminicola reveals dispensome structure, chromosome plasticity, and stealth pathogenesis.</title>
        <authorList>
            <person name="Goodwin S.B."/>
            <person name="Ben M'barek S."/>
            <person name="Dhillon B."/>
            <person name="Wittenberg A.H.J."/>
            <person name="Crane C.F."/>
            <person name="Hane J.K."/>
            <person name="Foster A.J."/>
            <person name="Van der Lee T.A.J."/>
            <person name="Grimwood J."/>
            <person name="Aerts A."/>
            <person name="Antoniw J."/>
            <person name="Bailey A."/>
            <person name="Bluhm B."/>
            <person name="Bowler J."/>
            <person name="Bristow J."/>
            <person name="van der Burgt A."/>
            <person name="Canto-Canche B."/>
            <person name="Churchill A.C.L."/>
            <person name="Conde-Ferraez L."/>
            <person name="Cools H.J."/>
            <person name="Coutinho P.M."/>
            <person name="Csukai M."/>
            <person name="Dehal P."/>
            <person name="De Wit P."/>
            <person name="Donzelli B."/>
            <person name="van de Geest H.C."/>
            <person name="van Ham R.C.H.J."/>
            <person name="Hammond-Kosack K.E."/>
            <person name="Henrissat B."/>
            <person name="Kilian A."/>
            <person name="Kobayashi A.K."/>
            <person name="Koopmann E."/>
            <person name="Kourmpetis Y."/>
            <person name="Kuzniar A."/>
            <person name="Lindquist E."/>
            <person name="Lombard V."/>
            <person name="Maliepaard C."/>
            <person name="Martins N."/>
            <person name="Mehrabi R."/>
            <person name="Nap J.P.H."/>
            <person name="Ponomarenko A."/>
            <person name="Rudd J.J."/>
            <person name="Salamov A."/>
            <person name="Schmutz J."/>
            <person name="Schouten H.J."/>
            <person name="Shapiro H."/>
            <person name="Stergiopoulos I."/>
            <person name="Torriani S.F.F."/>
            <person name="Tu H."/>
            <person name="de Vries R.P."/>
            <person name="Waalwijk C."/>
            <person name="Ware S.B."/>
            <person name="Wiebenga A."/>
            <person name="Zwiers L.-H."/>
            <person name="Oliver R.P."/>
            <person name="Grigoriev I.V."/>
            <person name="Kema G.H.J."/>
        </authorList>
    </citation>
    <scope>NUCLEOTIDE SEQUENCE [LARGE SCALE GENOMIC DNA]</scope>
    <source>
        <strain evidence="3">CBS 115943 / IPO323</strain>
    </source>
</reference>
<proteinExistence type="predicted"/>
<dbReference type="KEGG" id="ztr:MYCGRDRAFT_106132"/>
<evidence type="ECO:0000256" key="1">
    <source>
        <dbReference type="SAM" id="MobiDB-lite"/>
    </source>
</evidence>
<dbReference type="InParanoid" id="F9XN54"/>
<dbReference type="Proteomes" id="UP000008062">
    <property type="component" value="Chromosome 11"/>
</dbReference>